<proteinExistence type="predicted"/>
<comment type="caution">
    <text evidence="1">The sequence shown here is derived from an EMBL/GenBank/DDBJ whole genome shotgun (WGS) entry which is preliminary data.</text>
</comment>
<dbReference type="Proteomes" id="UP001151760">
    <property type="component" value="Unassembled WGS sequence"/>
</dbReference>
<accession>A0ABQ5ILW1</accession>
<evidence type="ECO:0000313" key="2">
    <source>
        <dbReference type="Proteomes" id="UP001151760"/>
    </source>
</evidence>
<reference evidence="1" key="1">
    <citation type="journal article" date="2022" name="Int. J. Mol. Sci.">
        <title>Draft Genome of Tanacetum Coccineum: Genomic Comparison of Closely Related Tanacetum-Family Plants.</title>
        <authorList>
            <person name="Yamashiro T."/>
            <person name="Shiraishi A."/>
            <person name="Nakayama K."/>
            <person name="Satake H."/>
        </authorList>
    </citation>
    <scope>NUCLEOTIDE SEQUENCE</scope>
</reference>
<organism evidence="1 2">
    <name type="scientific">Tanacetum coccineum</name>
    <dbReference type="NCBI Taxonomy" id="301880"/>
    <lineage>
        <taxon>Eukaryota</taxon>
        <taxon>Viridiplantae</taxon>
        <taxon>Streptophyta</taxon>
        <taxon>Embryophyta</taxon>
        <taxon>Tracheophyta</taxon>
        <taxon>Spermatophyta</taxon>
        <taxon>Magnoliopsida</taxon>
        <taxon>eudicotyledons</taxon>
        <taxon>Gunneridae</taxon>
        <taxon>Pentapetalae</taxon>
        <taxon>asterids</taxon>
        <taxon>campanulids</taxon>
        <taxon>Asterales</taxon>
        <taxon>Asteraceae</taxon>
        <taxon>Asteroideae</taxon>
        <taxon>Anthemideae</taxon>
        <taxon>Anthemidinae</taxon>
        <taxon>Tanacetum</taxon>
    </lineage>
</organism>
<name>A0ABQ5ILW1_9ASTR</name>
<protein>
    <submittedName>
        <fullName evidence="1">Uncharacterized protein</fullName>
    </submittedName>
</protein>
<dbReference type="EMBL" id="BQNB010020924">
    <property type="protein sequence ID" value="GJU01036.1"/>
    <property type="molecule type" value="Genomic_DNA"/>
</dbReference>
<sequence length="96" mass="10599">MLPTILCLGEKALTERENVGFDLTKSDLCLSFIEDLTMKGVGLRVADSHTDPLRARRGGLRAGGEGTSLRPSVECNVYIYGFIAFNFITNVSKFQR</sequence>
<gene>
    <name evidence="1" type="ORF">Tco_1111374</name>
</gene>
<evidence type="ECO:0000313" key="1">
    <source>
        <dbReference type="EMBL" id="GJU01036.1"/>
    </source>
</evidence>
<reference evidence="1" key="2">
    <citation type="submission" date="2022-01" db="EMBL/GenBank/DDBJ databases">
        <authorList>
            <person name="Yamashiro T."/>
            <person name="Shiraishi A."/>
            <person name="Satake H."/>
            <person name="Nakayama K."/>
        </authorList>
    </citation>
    <scope>NUCLEOTIDE SEQUENCE</scope>
</reference>
<keyword evidence="2" id="KW-1185">Reference proteome</keyword>